<organism evidence="2 3">
    <name type="scientific">Gossypium australe</name>
    <dbReference type="NCBI Taxonomy" id="47621"/>
    <lineage>
        <taxon>Eukaryota</taxon>
        <taxon>Viridiplantae</taxon>
        <taxon>Streptophyta</taxon>
        <taxon>Embryophyta</taxon>
        <taxon>Tracheophyta</taxon>
        <taxon>Spermatophyta</taxon>
        <taxon>Magnoliopsida</taxon>
        <taxon>eudicotyledons</taxon>
        <taxon>Gunneridae</taxon>
        <taxon>Pentapetalae</taxon>
        <taxon>rosids</taxon>
        <taxon>malvids</taxon>
        <taxon>Malvales</taxon>
        <taxon>Malvaceae</taxon>
        <taxon>Malvoideae</taxon>
        <taxon>Gossypium</taxon>
    </lineage>
</organism>
<keyword evidence="3" id="KW-1185">Reference proteome</keyword>
<dbReference type="EMBL" id="SMMG02000002">
    <property type="protein sequence ID" value="KAA3483330.1"/>
    <property type="molecule type" value="Genomic_DNA"/>
</dbReference>
<dbReference type="PANTHER" id="PTHR35046:SF9">
    <property type="entry name" value="RNA-DIRECTED DNA POLYMERASE"/>
    <property type="match status" value="1"/>
</dbReference>
<proteinExistence type="predicted"/>
<evidence type="ECO:0000313" key="3">
    <source>
        <dbReference type="Proteomes" id="UP000325315"/>
    </source>
</evidence>
<dbReference type="Pfam" id="PF03732">
    <property type="entry name" value="Retrotrans_gag"/>
    <property type="match status" value="1"/>
</dbReference>
<feature type="domain" description="Retrotransposon gag" evidence="1">
    <location>
        <begin position="53"/>
        <end position="113"/>
    </location>
</feature>
<evidence type="ECO:0000259" key="1">
    <source>
        <dbReference type="Pfam" id="PF03732"/>
    </source>
</evidence>
<evidence type="ECO:0000313" key="2">
    <source>
        <dbReference type="EMBL" id="KAA3483330.1"/>
    </source>
</evidence>
<dbReference type="PANTHER" id="PTHR35046">
    <property type="entry name" value="ZINC KNUCKLE (CCHC-TYPE) FAMILY PROTEIN"/>
    <property type="match status" value="1"/>
</dbReference>
<gene>
    <name evidence="2" type="ORF">EPI10_005512</name>
</gene>
<name>A0A5B6WNJ2_9ROSI</name>
<protein>
    <submittedName>
        <fullName evidence="2">Mutant gag-pol polyprotein</fullName>
    </submittedName>
</protein>
<dbReference type="InterPro" id="IPR005162">
    <property type="entry name" value="Retrotrans_gag_dom"/>
</dbReference>
<dbReference type="Proteomes" id="UP000325315">
    <property type="component" value="Unassembled WGS sequence"/>
</dbReference>
<dbReference type="AlphaFoldDB" id="A0A5B6WNJ2"/>
<dbReference type="OrthoDB" id="1731207at2759"/>
<accession>A0A5B6WNJ2</accession>
<sequence>MAERQRNRGQRECGRINDDLKNIKLAILPFQGKSNLEAYLEWEKKIERTKKVKLAAIEFSGYAMIWWDQLTTSRRRNGERPISTWVEMKAVMRRRFIPSYYHRELYQKLQNLS</sequence>
<reference evidence="3" key="1">
    <citation type="journal article" date="2019" name="Plant Biotechnol. J.">
        <title>Genome sequencing of the Australian wild diploid species Gossypium australe highlights disease resistance and delayed gland morphogenesis.</title>
        <authorList>
            <person name="Cai Y."/>
            <person name="Cai X."/>
            <person name="Wang Q."/>
            <person name="Wang P."/>
            <person name="Zhang Y."/>
            <person name="Cai C."/>
            <person name="Xu Y."/>
            <person name="Wang K."/>
            <person name="Zhou Z."/>
            <person name="Wang C."/>
            <person name="Geng S."/>
            <person name="Li B."/>
            <person name="Dong Q."/>
            <person name="Hou Y."/>
            <person name="Wang H."/>
            <person name="Ai P."/>
            <person name="Liu Z."/>
            <person name="Yi F."/>
            <person name="Sun M."/>
            <person name="An G."/>
            <person name="Cheng J."/>
            <person name="Zhang Y."/>
            <person name="Shi Q."/>
            <person name="Xie Y."/>
            <person name="Shi X."/>
            <person name="Chang Y."/>
            <person name="Huang F."/>
            <person name="Chen Y."/>
            <person name="Hong S."/>
            <person name="Mi L."/>
            <person name="Sun Q."/>
            <person name="Zhang L."/>
            <person name="Zhou B."/>
            <person name="Peng R."/>
            <person name="Zhang X."/>
            <person name="Liu F."/>
        </authorList>
    </citation>
    <scope>NUCLEOTIDE SEQUENCE [LARGE SCALE GENOMIC DNA]</scope>
    <source>
        <strain evidence="3">cv. PA1801</strain>
    </source>
</reference>
<comment type="caution">
    <text evidence="2">The sequence shown here is derived from an EMBL/GenBank/DDBJ whole genome shotgun (WGS) entry which is preliminary data.</text>
</comment>